<keyword evidence="2 4" id="KW-0238">DNA-binding</keyword>
<protein>
    <submittedName>
        <fullName evidence="6">TetR family transcriptional regulator</fullName>
    </submittedName>
</protein>
<dbReference type="SUPFAM" id="SSF46689">
    <property type="entry name" value="Homeodomain-like"/>
    <property type="match status" value="1"/>
</dbReference>
<dbReference type="Gene3D" id="1.10.10.60">
    <property type="entry name" value="Homeodomain-like"/>
    <property type="match status" value="1"/>
</dbReference>
<evidence type="ECO:0000313" key="6">
    <source>
        <dbReference type="EMBL" id="GLW67530.1"/>
    </source>
</evidence>
<evidence type="ECO:0000256" key="1">
    <source>
        <dbReference type="ARBA" id="ARBA00023015"/>
    </source>
</evidence>
<proteinExistence type="predicted"/>
<dbReference type="SUPFAM" id="SSF48498">
    <property type="entry name" value="Tetracyclin repressor-like, C-terminal domain"/>
    <property type="match status" value="1"/>
</dbReference>
<dbReference type="GO" id="GO:0003700">
    <property type="term" value="F:DNA-binding transcription factor activity"/>
    <property type="evidence" value="ECO:0007669"/>
    <property type="project" value="TreeGrafter"/>
</dbReference>
<dbReference type="Proteomes" id="UP001165124">
    <property type="component" value="Unassembled WGS sequence"/>
</dbReference>
<dbReference type="InterPro" id="IPR009057">
    <property type="entry name" value="Homeodomain-like_sf"/>
</dbReference>
<dbReference type="AlphaFoldDB" id="A0A9W6Q0A7"/>
<keyword evidence="3" id="KW-0804">Transcription</keyword>
<dbReference type="EMBL" id="BSRZ01000026">
    <property type="protein sequence ID" value="GLW67530.1"/>
    <property type="molecule type" value="Genomic_DNA"/>
</dbReference>
<dbReference type="PANTHER" id="PTHR30055:SF148">
    <property type="entry name" value="TETR-FAMILY TRANSCRIPTIONAL REGULATOR"/>
    <property type="match status" value="1"/>
</dbReference>
<evidence type="ECO:0000256" key="2">
    <source>
        <dbReference type="ARBA" id="ARBA00023125"/>
    </source>
</evidence>
<dbReference type="PROSITE" id="PS50977">
    <property type="entry name" value="HTH_TETR_2"/>
    <property type="match status" value="1"/>
</dbReference>
<dbReference type="InterPro" id="IPR011075">
    <property type="entry name" value="TetR_C"/>
</dbReference>
<evidence type="ECO:0000313" key="7">
    <source>
        <dbReference type="Proteomes" id="UP001165124"/>
    </source>
</evidence>
<dbReference type="InterPro" id="IPR050109">
    <property type="entry name" value="HTH-type_TetR-like_transc_reg"/>
</dbReference>
<keyword evidence="7" id="KW-1185">Reference proteome</keyword>
<evidence type="ECO:0000259" key="5">
    <source>
        <dbReference type="PROSITE" id="PS50977"/>
    </source>
</evidence>
<comment type="caution">
    <text evidence="6">The sequence shown here is derived from an EMBL/GenBank/DDBJ whole genome shotgun (WGS) entry which is preliminary data.</text>
</comment>
<evidence type="ECO:0000256" key="4">
    <source>
        <dbReference type="PROSITE-ProRule" id="PRU00335"/>
    </source>
</evidence>
<dbReference type="Gene3D" id="1.10.357.10">
    <property type="entry name" value="Tetracycline Repressor, domain 2"/>
    <property type="match status" value="1"/>
</dbReference>
<dbReference type="GO" id="GO:0000976">
    <property type="term" value="F:transcription cis-regulatory region binding"/>
    <property type="evidence" value="ECO:0007669"/>
    <property type="project" value="TreeGrafter"/>
</dbReference>
<dbReference type="Pfam" id="PF16859">
    <property type="entry name" value="TetR_C_11"/>
    <property type="match status" value="1"/>
</dbReference>
<evidence type="ECO:0000256" key="3">
    <source>
        <dbReference type="ARBA" id="ARBA00023163"/>
    </source>
</evidence>
<sequence length="195" mass="20914">MTIMVNVVELSEAEKGDVLNTALDICRSEGYENVSLTVVAAHAGVPAEVLRRHWPSASALLIDAFRREIGAEFLLTDTGDFAADLRAQLTAVAKVFTDPGVAPHLTALIADMQGSPDAAAVFAERVFGPNRFMARARFEKAQKDGQIRADIDLDAAIDLTFAPLWFRLLLPTGPLDQDYAAAIAELSVAALAPSH</sequence>
<name>A0A9W6Q0A7_9ACTN</name>
<reference evidence="6" key="1">
    <citation type="submission" date="2023-02" db="EMBL/GenBank/DDBJ databases">
        <title>Actinomadura rubrobrunea NBRC 14622.</title>
        <authorList>
            <person name="Ichikawa N."/>
            <person name="Sato H."/>
            <person name="Tonouchi N."/>
        </authorList>
    </citation>
    <scope>NUCLEOTIDE SEQUENCE</scope>
    <source>
        <strain evidence="6">NBRC 14622</strain>
    </source>
</reference>
<feature type="domain" description="HTH tetR-type" evidence="5">
    <location>
        <begin position="12"/>
        <end position="72"/>
    </location>
</feature>
<organism evidence="6 7">
    <name type="scientific">Actinomadura rubrobrunea</name>
    <dbReference type="NCBI Taxonomy" id="115335"/>
    <lineage>
        <taxon>Bacteria</taxon>
        <taxon>Bacillati</taxon>
        <taxon>Actinomycetota</taxon>
        <taxon>Actinomycetes</taxon>
        <taxon>Streptosporangiales</taxon>
        <taxon>Thermomonosporaceae</taxon>
        <taxon>Actinomadura</taxon>
    </lineage>
</organism>
<gene>
    <name evidence="6" type="ORF">Arub01_57730</name>
</gene>
<accession>A0A9W6Q0A7</accession>
<dbReference type="PANTHER" id="PTHR30055">
    <property type="entry name" value="HTH-TYPE TRANSCRIPTIONAL REGULATOR RUTR"/>
    <property type="match status" value="1"/>
</dbReference>
<dbReference type="InterPro" id="IPR036271">
    <property type="entry name" value="Tet_transcr_reg_TetR-rel_C_sf"/>
</dbReference>
<keyword evidence="1" id="KW-0805">Transcription regulation</keyword>
<dbReference type="InterPro" id="IPR001647">
    <property type="entry name" value="HTH_TetR"/>
</dbReference>
<feature type="DNA-binding region" description="H-T-H motif" evidence="4">
    <location>
        <begin position="35"/>
        <end position="54"/>
    </location>
</feature>